<organism evidence="1 2">
    <name type="scientific">Porites evermanni</name>
    <dbReference type="NCBI Taxonomy" id="104178"/>
    <lineage>
        <taxon>Eukaryota</taxon>
        <taxon>Metazoa</taxon>
        <taxon>Cnidaria</taxon>
        <taxon>Anthozoa</taxon>
        <taxon>Hexacorallia</taxon>
        <taxon>Scleractinia</taxon>
        <taxon>Fungiina</taxon>
        <taxon>Poritidae</taxon>
        <taxon>Porites</taxon>
    </lineage>
</organism>
<evidence type="ECO:0000313" key="1">
    <source>
        <dbReference type="EMBL" id="CAH3029421.1"/>
    </source>
</evidence>
<accession>A0ABN8MIA3</accession>
<dbReference type="EMBL" id="CALNXI010000570">
    <property type="protein sequence ID" value="CAH3029421.1"/>
    <property type="molecule type" value="Genomic_DNA"/>
</dbReference>
<comment type="caution">
    <text evidence="1">The sequence shown here is derived from an EMBL/GenBank/DDBJ whole genome shotgun (WGS) entry which is preliminary data.</text>
</comment>
<evidence type="ECO:0000313" key="2">
    <source>
        <dbReference type="Proteomes" id="UP001159427"/>
    </source>
</evidence>
<sequence length="176" mass="20300">HLGQCGKKAVQRTVRGRHAVFRRKDFEDHMATAASSHMILQAGEVEWLRRILYHKLRYNTRYNTITLQEGNTISFRWEVDKFNLYTNSTIASPCFVSPERHRYLQLQSAVHPATAKIRVVLLNGNESKAVTLPTTDLEEGEMVKANGDKFKIAWLNNDELKVKFIITSYSYNETTP</sequence>
<protein>
    <submittedName>
        <fullName evidence="1">Uncharacterized protein</fullName>
    </submittedName>
</protein>
<gene>
    <name evidence="1" type="ORF">PEVE_00036144</name>
</gene>
<reference evidence="1 2" key="1">
    <citation type="submission" date="2022-05" db="EMBL/GenBank/DDBJ databases">
        <authorList>
            <consortium name="Genoscope - CEA"/>
            <person name="William W."/>
        </authorList>
    </citation>
    <scope>NUCLEOTIDE SEQUENCE [LARGE SCALE GENOMIC DNA]</scope>
</reference>
<feature type="non-terminal residue" evidence="1">
    <location>
        <position position="1"/>
    </location>
</feature>
<dbReference type="Proteomes" id="UP001159427">
    <property type="component" value="Unassembled WGS sequence"/>
</dbReference>
<proteinExistence type="predicted"/>
<name>A0ABN8MIA3_9CNID</name>
<keyword evidence="2" id="KW-1185">Reference proteome</keyword>